<dbReference type="PROSITE" id="PS01119">
    <property type="entry name" value="COPPER_FIST_1"/>
    <property type="match status" value="1"/>
</dbReference>
<dbReference type="EMBL" id="SBHS01000003">
    <property type="protein sequence ID" value="TWU77723.1"/>
    <property type="molecule type" value="Genomic_DNA"/>
</dbReference>
<keyword evidence="5" id="KW-0805">Transcription regulation</keyword>
<keyword evidence="4" id="KW-0186">Copper</keyword>
<feature type="compositionally biased region" description="Polar residues" evidence="8">
    <location>
        <begin position="210"/>
        <end position="221"/>
    </location>
</feature>
<comment type="caution">
    <text evidence="10">The sequence shown here is derived from an EMBL/GenBank/DDBJ whole genome shotgun (WGS) entry which is preliminary data.</text>
</comment>
<dbReference type="GO" id="GO:0000981">
    <property type="term" value="F:DNA-binding transcription factor activity, RNA polymerase II-specific"/>
    <property type="evidence" value="ECO:0007669"/>
    <property type="project" value="TreeGrafter"/>
</dbReference>
<comment type="subcellular location">
    <subcellularLocation>
        <location evidence="1">Nucleus</location>
    </subcellularLocation>
</comment>
<name>A0A5C6GMX4_METRR</name>
<dbReference type="Gene3D" id="3.90.430.10">
    <property type="entry name" value="Copper fist DNA-binding domain"/>
    <property type="match status" value="1"/>
</dbReference>
<feature type="domain" description="Copper-fist" evidence="9">
    <location>
        <begin position="1"/>
        <end position="41"/>
    </location>
</feature>
<dbReference type="SMART" id="SM01090">
    <property type="entry name" value="Copper-fist"/>
    <property type="match status" value="1"/>
</dbReference>
<dbReference type="GO" id="GO:0045944">
    <property type="term" value="P:positive regulation of transcription by RNA polymerase II"/>
    <property type="evidence" value="ECO:0007669"/>
    <property type="project" value="TreeGrafter"/>
</dbReference>
<evidence type="ECO:0000313" key="10">
    <source>
        <dbReference type="EMBL" id="TWU77723.1"/>
    </source>
</evidence>
<feature type="region of interest" description="Disordered" evidence="8">
    <location>
        <begin position="205"/>
        <end position="235"/>
    </location>
</feature>
<dbReference type="SUPFAM" id="SSF57879">
    <property type="entry name" value="Zinc domain conserved in yeast copper-regulated transcription factors"/>
    <property type="match status" value="1"/>
</dbReference>
<accession>A0A5C6GMX4</accession>
<feature type="region of interest" description="Disordered" evidence="8">
    <location>
        <begin position="428"/>
        <end position="497"/>
    </location>
</feature>
<sequence>MPLINGQKMACEPCIRGHRSTKCTHANERLMVPVRKPGRPLSSCPHPSSRSCSCAAVTAAIPRKQKCRCGSSDPLPAETKLEPDALSGNNSSSSATTPPSPSKFGSAGFRVQKQGTKPGTSRKQSVDIAGLQRMDANHLNILPSYNGVNSQQMSTPNGSSTPISEMPLYGSMTMTPGAGSFGPETAMFPMFPHAMAPPLMPTGPIRVPANGQNEASANGSVKTEAEAPKSCCGGSNVAKSQIDVSTAPAPLTSAASVNGNGNGGHESEPKGCCSSSPSSTSQQKKPTGIMFPPGVPFPPNGVMIPPFQHPMAMANGMYPFYAQPNIFNYPPHYGSFLQPLQPEQWRQLMAAMSFGQPGGSQAFDMTGPVPVPLQQPPPTPNGSSWTSHQCTCGDTCQCVGCAAHPYNDATQNYVRSAWSSMMEEAQTLHAHTNGKESLPNGQTNGVSEMKGANEEMEGPTKTTSSGGTTTPNKANRDGTWSPAAPQTPSDAASGLSEEQALSASDFFFVSYPFGDTCAGETSSCLCGDDCQCIGCTIHNNTGSTLRSDEAAA</sequence>
<dbReference type="GO" id="GO:0006878">
    <property type="term" value="P:intracellular copper ion homeostasis"/>
    <property type="evidence" value="ECO:0007669"/>
    <property type="project" value="TreeGrafter"/>
</dbReference>
<dbReference type="Pfam" id="PF00649">
    <property type="entry name" value="Copper-fist"/>
    <property type="match status" value="1"/>
</dbReference>
<dbReference type="PANTHER" id="PTHR28088">
    <property type="entry name" value="TRANSCRIPTIONAL ACTIVATOR HAA1-RELATED"/>
    <property type="match status" value="1"/>
</dbReference>
<evidence type="ECO:0000256" key="3">
    <source>
        <dbReference type="ARBA" id="ARBA00022833"/>
    </source>
</evidence>
<feature type="compositionally biased region" description="Low complexity" evidence="8">
    <location>
        <begin position="250"/>
        <end position="259"/>
    </location>
</feature>
<dbReference type="PROSITE" id="PS50073">
    <property type="entry name" value="COPPER_FIST_2"/>
    <property type="match status" value="1"/>
</dbReference>
<evidence type="ECO:0000313" key="11">
    <source>
        <dbReference type="Proteomes" id="UP000317257"/>
    </source>
</evidence>
<keyword evidence="7" id="KW-0539">Nucleus</keyword>
<evidence type="ECO:0000259" key="9">
    <source>
        <dbReference type="PROSITE" id="PS50073"/>
    </source>
</evidence>
<feature type="compositionally biased region" description="Low complexity" evidence="8">
    <location>
        <begin position="272"/>
        <end position="290"/>
    </location>
</feature>
<keyword evidence="6" id="KW-0804">Transcription</keyword>
<dbReference type="InterPro" id="IPR051763">
    <property type="entry name" value="Copper_Homeo_Regul"/>
</dbReference>
<dbReference type="GO" id="GO:0005507">
    <property type="term" value="F:copper ion binding"/>
    <property type="evidence" value="ECO:0007669"/>
    <property type="project" value="InterPro"/>
</dbReference>
<dbReference type="PRINTS" id="PR00617">
    <property type="entry name" value="COPPERFIST"/>
</dbReference>
<dbReference type="PANTHER" id="PTHR28088:SF9">
    <property type="entry name" value="TRANSCRIPTION FACTOR GRISEA, PUTATIVE (AFU_ORTHOLOGUE AFUA_1G13190)-RELATED"/>
    <property type="match status" value="1"/>
</dbReference>
<dbReference type="FunFam" id="3.90.430.10:FF:000001">
    <property type="entry name" value="Copper fist DNA-binding protein"/>
    <property type="match status" value="1"/>
</dbReference>
<evidence type="ECO:0000256" key="5">
    <source>
        <dbReference type="ARBA" id="ARBA00023015"/>
    </source>
</evidence>
<dbReference type="SMART" id="SM00412">
    <property type="entry name" value="Cu_FIST"/>
    <property type="match status" value="1"/>
</dbReference>
<dbReference type="Proteomes" id="UP000317257">
    <property type="component" value="Unassembled WGS sequence"/>
</dbReference>
<dbReference type="GO" id="GO:0000978">
    <property type="term" value="F:RNA polymerase II cis-regulatory region sequence-specific DNA binding"/>
    <property type="evidence" value="ECO:0007669"/>
    <property type="project" value="TreeGrafter"/>
</dbReference>
<dbReference type="InterPro" id="IPR001083">
    <property type="entry name" value="Cu_fist_DNA-bd_dom"/>
</dbReference>
<dbReference type="InterPro" id="IPR036395">
    <property type="entry name" value="Cu_fist_DNA-bd_dom_sf"/>
</dbReference>
<evidence type="ECO:0000256" key="2">
    <source>
        <dbReference type="ARBA" id="ARBA00022723"/>
    </source>
</evidence>
<feature type="region of interest" description="Disordered" evidence="8">
    <location>
        <begin position="250"/>
        <end position="290"/>
    </location>
</feature>
<feature type="compositionally biased region" description="Low complexity" evidence="8">
    <location>
        <begin position="459"/>
        <end position="471"/>
    </location>
</feature>
<keyword evidence="2" id="KW-0479">Metal-binding</keyword>
<gene>
    <name evidence="10" type="ORF">ED733_008489</name>
</gene>
<dbReference type="GO" id="GO:0005634">
    <property type="term" value="C:nucleus"/>
    <property type="evidence" value="ECO:0007669"/>
    <property type="project" value="UniProtKB-SubCell"/>
</dbReference>
<feature type="compositionally biased region" description="Polar residues" evidence="8">
    <location>
        <begin position="113"/>
        <end position="123"/>
    </location>
</feature>
<evidence type="ECO:0000256" key="6">
    <source>
        <dbReference type="ARBA" id="ARBA00023163"/>
    </source>
</evidence>
<dbReference type="GO" id="GO:0006879">
    <property type="term" value="P:intracellular iron ion homeostasis"/>
    <property type="evidence" value="ECO:0007669"/>
    <property type="project" value="TreeGrafter"/>
</dbReference>
<organism evidence="10 11">
    <name type="scientific">Metarhizium rileyi (strain RCEF 4871)</name>
    <name type="common">Nomuraea rileyi</name>
    <dbReference type="NCBI Taxonomy" id="1649241"/>
    <lineage>
        <taxon>Eukaryota</taxon>
        <taxon>Fungi</taxon>
        <taxon>Dikarya</taxon>
        <taxon>Ascomycota</taxon>
        <taxon>Pezizomycotina</taxon>
        <taxon>Sordariomycetes</taxon>
        <taxon>Hypocreomycetidae</taxon>
        <taxon>Hypocreales</taxon>
        <taxon>Clavicipitaceae</taxon>
        <taxon>Metarhizium</taxon>
    </lineage>
</organism>
<dbReference type="AlphaFoldDB" id="A0A5C6GMX4"/>
<feature type="region of interest" description="Disordered" evidence="8">
    <location>
        <begin position="67"/>
        <end position="125"/>
    </location>
</feature>
<evidence type="ECO:0000256" key="4">
    <source>
        <dbReference type="ARBA" id="ARBA00023008"/>
    </source>
</evidence>
<evidence type="ECO:0000256" key="1">
    <source>
        <dbReference type="ARBA" id="ARBA00004123"/>
    </source>
</evidence>
<evidence type="ECO:0000256" key="7">
    <source>
        <dbReference type="ARBA" id="ARBA00023242"/>
    </source>
</evidence>
<reference evidence="11" key="1">
    <citation type="submission" date="2018-12" db="EMBL/GenBank/DDBJ databases">
        <title>The complete genome of Metarhizium rileyi, a key fungal pathogen of Lepidoptera.</title>
        <authorList>
            <person name="Binneck E."/>
            <person name="Lastra C.C.L."/>
            <person name="Sosa-Gomez D.R."/>
        </authorList>
    </citation>
    <scope>NUCLEOTIDE SEQUENCE [LARGE SCALE GENOMIC DNA]</scope>
    <source>
        <strain evidence="11">Cep018-CH2</strain>
    </source>
</reference>
<keyword evidence="3" id="KW-0862">Zinc</keyword>
<protein>
    <recommendedName>
        <fullName evidence="9">Copper-fist domain-containing protein</fullName>
    </recommendedName>
</protein>
<proteinExistence type="predicted"/>
<evidence type="ECO:0000256" key="8">
    <source>
        <dbReference type="SAM" id="MobiDB-lite"/>
    </source>
</evidence>